<evidence type="ECO:0000313" key="2">
    <source>
        <dbReference type="EMBL" id="CAF0733037.1"/>
    </source>
</evidence>
<reference evidence="2" key="1">
    <citation type="submission" date="2021-02" db="EMBL/GenBank/DDBJ databases">
        <authorList>
            <person name="Nowell W R."/>
        </authorList>
    </citation>
    <scope>NUCLEOTIDE SEQUENCE</scope>
</reference>
<dbReference type="EMBL" id="CAJNOM010000001">
    <property type="protein sequence ID" value="CAF0733037.1"/>
    <property type="molecule type" value="Genomic_DNA"/>
</dbReference>
<sequence>MAAFGISFPKLTLSRPSIPKTDTNIVPSSSTPTNNTRNLSLSIKNVPSQPLHYDVSSTTTTATVKKKLISTPTMLAIDGETKQLPKNLSVFNELQLDEEAEDINEKRKRTKNSTNVAVSSLFSSTRTIDDRPDIRLLPSIDSKQILHESIDQEKQISQERRSNHTFTPPTSSLSNDSLSDDLHVTLSSFSVDLPQLKYAIEKFLVDDNNPTYEIAEEFSTDCSQSHQDCHENNNHNSNITMSALQHDQIDNTELYSMHEKDVNNEIPTDSSHMSNSFKWYVSELRINRPLIYRTQCINRQETIKNRKLSHSVNDLMHIYNVKKHSEIGKYKIISKKTDDIAYSTLSLQNIHNQQIYSQSNDNIILNNYLSCTDDDFNIVNSIENIKQISPLIIQRTLNRSLSRDDTLIRNESVKKKLFDILNDDELENACIEDMSQEFEKMTITHHHHHRRDLPIINSFSSSSDDEAIYSSPPNELHLPPPLSSSYNENLSTHTNNTTECYLGRSRLITTSLDKIPMNNNAYDHLSPSYILRPSYESTQPSWYTSPSPQWRTDDQLPMTSILKRHSLKNDSYLNGTDNINYNQLVTDYDIKENKFIPKYNHHRKEPKHVSYSLMNTSTPLVDDSTPMLPIIQDKSPNLLMFI</sequence>
<evidence type="ECO:0000256" key="1">
    <source>
        <dbReference type="SAM" id="MobiDB-lite"/>
    </source>
</evidence>
<feature type="compositionally biased region" description="Polar residues" evidence="1">
    <location>
        <begin position="20"/>
        <end position="38"/>
    </location>
</feature>
<feature type="region of interest" description="Disordered" evidence="1">
    <location>
        <begin position="152"/>
        <end position="177"/>
    </location>
</feature>
<name>A0A813N9A8_9BILA</name>
<dbReference type="AlphaFoldDB" id="A0A813N9A8"/>
<feature type="region of interest" description="Disordered" evidence="1">
    <location>
        <begin position="19"/>
        <end position="38"/>
    </location>
</feature>
<comment type="caution">
    <text evidence="2">The sequence shown here is derived from an EMBL/GenBank/DDBJ whole genome shotgun (WGS) entry which is preliminary data.</text>
</comment>
<protein>
    <submittedName>
        <fullName evidence="2">Uncharacterized protein</fullName>
    </submittedName>
</protein>
<evidence type="ECO:0000313" key="3">
    <source>
        <dbReference type="Proteomes" id="UP000663832"/>
    </source>
</evidence>
<keyword evidence="3" id="KW-1185">Reference proteome</keyword>
<feature type="compositionally biased region" description="Basic and acidic residues" evidence="1">
    <location>
        <begin position="152"/>
        <end position="162"/>
    </location>
</feature>
<dbReference type="Proteomes" id="UP000663832">
    <property type="component" value="Unassembled WGS sequence"/>
</dbReference>
<accession>A0A813N9A8</accession>
<gene>
    <name evidence="2" type="ORF">QVE165_LOCUS419</name>
</gene>
<dbReference type="OrthoDB" id="10007852at2759"/>
<proteinExistence type="predicted"/>
<organism evidence="2 3">
    <name type="scientific">Adineta steineri</name>
    <dbReference type="NCBI Taxonomy" id="433720"/>
    <lineage>
        <taxon>Eukaryota</taxon>
        <taxon>Metazoa</taxon>
        <taxon>Spiralia</taxon>
        <taxon>Gnathifera</taxon>
        <taxon>Rotifera</taxon>
        <taxon>Eurotatoria</taxon>
        <taxon>Bdelloidea</taxon>
        <taxon>Adinetida</taxon>
        <taxon>Adinetidae</taxon>
        <taxon>Adineta</taxon>
    </lineage>
</organism>